<evidence type="ECO:0000256" key="3">
    <source>
        <dbReference type="SAM" id="Phobius"/>
    </source>
</evidence>
<dbReference type="InterPro" id="IPR020846">
    <property type="entry name" value="MFS_dom"/>
</dbReference>
<dbReference type="CDD" id="cd17352">
    <property type="entry name" value="MFS_MCT_SLC16"/>
    <property type="match status" value="1"/>
</dbReference>
<gene>
    <name evidence="5" type="ORF">BC938DRAFT_475737</name>
</gene>
<feature type="transmembrane region" description="Helical" evidence="3">
    <location>
        <begin position="368"/>
        <end position="388"/>
    </location>
</feature>
<evidence type="ECO:0000256" key="2">
    <source>
        <dbReference type="ARBA" id="ARBA00006727"/>
    </source>
</evidence>
<name>A0A433QRB9_9FUNG</name>
<feature type="transmembrane region" description="Helical" evidence="3">
    <location>
        <begin position="260"/>
        <end position="283"/>
    </location>
</feature>
<comment type="caution">
    <text evidence="5">The sequence shown here is derived from an EMBL/GenBank/DDBJ whole genome shotgun (WGS) entry which is preliminary data.</text>
</comment>
<sequence length="523" mass="55676">MTNINSLSIKCTWPQLSAISILHVSMATTAERRSSLDISDLRTLHMEGSQQTLIGYELSPIPTMSLALQVAQLENMENDSTLPVGTENPLKKSVTLDLEAATDLPNGNDKLEKMTSKISIVSQAAPDGGYGWFVVLAAFLVNFYVWGVSYGWGIYQGLYLNDVYKGQTSTLKIAFIGTSANAVLTSLGLFLTPIINRIGYRGTMAIGTILAPLGLVLASFSTELWHLYITQGILFGIGGAFVFSPSIALPSQWFDKHRGLATGMSVCGSGVGGLALTPLVQFLIENVGYRATLRYMAIIGVVILGIATFLAKPRWALKVGNDGKMFDKSLLSKQLWIMLFFGFTVTFGYLVPYFLMPSYAISIGLSPATGAVVVGVMSGFNAAARIGLGYTADRFGRVNTMFVCTLLAGLACLLLWTFANNLGVLMAFAVVYGGSGGGFISLFPVVTADVVGVKNLSNVLGAVYASNVFGNLLGTPLAGAIYDAAGGSYIPAMIFSGGMSVIAAISMAYLKYLRGGGNFWKMV</sequence>
<dbReference type="Proteomes" id="UP000274822">
    <property type="component" value="Unassembled WGS sequence"/>
</dbReference>
<feature type="transmembrane region" description="Helical" evidence="3">
    <location>
        <begin position="335"/>
        <end position="356"/>
    </location>
</feature>
<dbReference type="InterPro" id="IPR050327">
    <property type="entry name" value="Proton-linked_MCT"/>
</dbReference>
<dbReference type="Pfam" id="PF07690">
    <property type="entry name" value="MFS_1"/>
    <property type="match status" value="1"/>
</dbReference>
<reference evidence="5 6" key="1">
    <citation type="journal article" date="2018" name="New Phytol.">
        <title>Phylogenomics of Endogonaceae and evolution of mycorrhizas within Mucoromycota.</title>
        <authorList>
            <person name="Chang Y."/>
            <person name="Desiro A."/>
            <person name="Na H."/>
            <person name="Sandor L."/>
            <person name="Lipzen A."/>
            <person name="Clum A."/>
            <person name="Barry K."/>
            <person name="Grigoriev I.V."/>
            <person name="Martin F.M."/>
            <person name="Stajich J.E."/>
            <person name="Smith M.E."/>
            <person name="Bonito G."/>
            <person name="Spatafora J.W."/>
        </authorList>
    </citation>
    <scope>NUCLEOTIDE SEQUENCE [LARGE SCALE GENOMIC DNA]</scope>
    <source>
        <strain evidence="5 6">AD002</strain>
    </source>
</reference>
<dbReference type="Gene3D" id="1.20.1250.20">
    <property type="entry name" value="MFS general substrate transporter like domains"/>
    <property type="match status" value="2"/>
</dbReference>
<dbReference type="InterPro" id="IPR036259">
    <property type="entry name" value="MFS_trans_sf"/>
</dbReference>
<comment type="similarity">
    <text evidence="2">Belongs to the major facilitator superfamily. Monocarboxylate porter (TC 2.A.1.13) family.</text>
</comment>
<dbReference type="GO" id="GO:0016020">
    <property type="term" value="C:membrane"/>
    <property type="evidence" value="ECO:0007669"/>
    <property type="project" value="UniProtKB-SubCell"/>
</dbReference>
<evidence type="ECO:0000256" key="1">
    <source>
        <dbReference type="ARBA" id="ARBA00004141"/>
    </source>
</evidence>
<dbReference type="PANTHER" id="PTHR11360">
    <property type="entry name" value="MONOCARBOXYLATE TRANSPORTER"/>
    <property type="match status" value="1"/>
</dbReference>
<organism evidence="5 6">
    <name type="scientific">Jimgerdemannia flammicorona</name>
    <dbReference type="NCBI Taxonomy" id="994334"/>
    <lineage>
        <taxon>Eukaryota</taxon>
        <taxon>Fungi</taxon>
        <taxon>Fungi incertae sedis</taxon>
        <taxon>Mucoromycota</taxon>
        <taxon>Mucoromycotina</taxon>
        <taxon>Endogonomycetes</taxon>
        <taxon>Endogonales</taxon>
        <taxon>Endogonaceae</taxon>
        <taxon>Jimgerdemannia</taxon>
    </lineage>
</organism>
<feature type="transmembrane region" description="Helical" evidence="3">
    <location>
        <begin position="400"/>
        <end position="419"/>
    </location>
</feature>
<accession>A0A433QRB9</accession>
<dbReference type="InterPro" id="IPR011701">
    <property type="entry name" value="MFS"/>
</dbReference>
<dbReference type="EMBL" id="RBNJ01002159">
    <property type="protein sequence ID" value="RUS32320.1"/>
    <property type="molecule type" value="Genomic_DNA"/>
</dbReference>
<feature type="transmembrane region" description="Helical" evidence="3">
    <location>
        <begin position="295"/>
        <end position="315"/>
    </location>
</feature>
<keyword evidence="6" id="KW-1185">Reference proteome</keyword>
<comment type="subcellular location">
    <subcellularLocation>
        <location evidence="1">Membrane</location>
        <topology evidence="1">Multi-pass membrane protein</topology>
    </subcellularLocation>
</comment>
<keyword evidence="3" id="KW-0812">Transmembrane</keyword>
<feature type="domain" description="Major facilitator superfamily (MFS) profile" evidence="4">
    <location>
        <begin position="130"/>
        <end position="515"/>
    </location>
</feature>
<dbReference type="AlphaFoldDB" id="A0A433QRB9"/>
<proteinExistence type="inferred from homology"/>
<keyword evidence="3" id="KW-1133">Transmembrane helix</keyword>
<evidence type="ECO:0000259" key="4">
    <source>
        <dbReference type="PROSITE" id="PS50850"/>
    </source>
</evidence>
<dbReference type="PANTHER" id="PTHR11360:SF284">
    <property type="entry name" value="EG:103B4.3 PROTEIN-RELATED"/>
    <property type="match status" value="1"/>
</dbReference>
<evidence type="ECO:0000313" key="5">
    <source>
        <dbReference type="EMBL" id="RUS32320.1"/>
    </source>
</evidence>
<feature type="transmembrane region" description="Helical" evidence="3">
    <location>
        <begin position="425"/>
        <end position="447"/>
    </location>
</feature>
<feature type="transmembrane region" description="Helical" evidence="3">
    <location>
        <begin position="173"/>
        <end position="192"/>
    </location>
</feature>
<feature type="transmembrane region" description="Helical" evidence="3">
    <location>
        <begin position="459"/>
        <end position="482"/>
    </location>
</feature>
<evidence type="ECO:0000313" key="6">
    <source>
        <dbReference type="Proteomes" id="UP000274822"/>
    </source>
</evidence>
<feature type="transmembrane region" description="Helical" evidence="3">
    <location>
        <begin position="130"/>
        <end position="153"/>
    </location>
</feature>
<keyword evidence="3" id="KW-0472">Membrane</keyword>
<dbReference type="SUPFAM" id="SSF103473">
    <property type="entry name" value="MFS general substrate transporter"/>
    <property type="match status" value="1"/>
</dbReference>
<protein>
    <submittedName>
        <fullName evidence="5">Major facilitator superfamily domain-containing protein</fullName>
    </submittedName>
</protein>
<feature type="transmembrane region" description="Helical" evidence="3">
    <location>
        <begin position="228"/>
        <end position="248"/>
    </location>
</feature>
<feature type="transmembrane region" description="Helical" evidence="3">
    <location>
        <begin position="204"/>
        <end position="222"/>
    </location>
</feature>
<dbReference type="PROSITE" id="PS50850">
    <property type="entry name" value="MFS"/>
    <property type="match status" value="1"/>
</dbReference>
<dbReference type="GO" id="GO:0022857">
    <property type="term" value="F:transmembrane transporter activity"/>
    <property type="evidence" value="ECO:0007669"/>
    <property type="project" value="InterPro"/>
</dbReference>
<feature type="transmembrane region" description="Helical" evidence="3">
    <location>
        <begin position="488"/>
        <end position="512"/>
    </location>
</feature>